<reference evidence="1 2" key="1">
    <citation type="submission" date="2017-07" db="EMBL/GenBank/DDBJ databases">
        <authorList>
            <person name="Talla V."/>
            <person name="Backstrom N."/>
        </authorList>
    </citation>
    <scope>NUCLEOTIDE SEQUENCE [LARGE SCALE GENOMIC DNA]</scope>
</reference>
<accession>A0A5E4Q4K9</accession>
<keyword evidence="2" id="KW-1185">Reference proteome</keyword>
<proteinExistence type="predicted"/>
<name>A0A5E4Q4K9_9NEOP</name>
<protein>
    <submittedName>
        <fullName evidence="1">Uncharacterized protein</fullName>
    </submittedName>
</protein>
<evidence type="ECO:0000313" key="2">
    <source>
        <dbReference type="Proteomes" id="UP000324832"/>
    </source>
</evidence>
<dbReference type="EMBL" id="FZQP02001171">
    <property type="protein sequence ID" value="VVC91975.1"/>
    <property type="molecule type" value="Genomic_DNA"/>
</dbReference>
<dbReference type="AlphaFoldDB" id="A0A5E4Q4K9"/>
<dbReference type="Proteomes" id="UP000324832">
    <property type="component" value="Unassembled WGS sequence"/>
</dbReference>
<organism evidence="1 2">
    <name type="scientific">Leptidea sinapis</name>
    <dbReference type="NCBI Taxonomy" id="189913"/>
    <lineage>
        <taxon>Eukaryota</taxon>
        <taxon>Metazoa</taxon>
        <taxon>Ecdysozoa</taxon>
        <taxon>Arthropoda</taxon>
        <taxon>Hexapoda</taxon>
        <taxon>Insecta</taxon>
        <taxon>Pterygota</taxon>
        <taxon>Neoptera</taxon>
        <taxon>Endopterygota</taxon>
        <taxon>Lepidoptera</taxon>
        <taxon>Glossata</taxon>
        <taxon>Ditrysia</taxon>
        <taxon>Papilionoidea</taxon>
        <taxon>Pieridae</taxon>
        <taxon>Dismorphiinae</taxon>
        <taxon>Leptidea</taxon>
    </lineage>
</organism>
<gene>
    <name evidence="1" type="ORF">LSINAPIS_LOCUS4517</name>
</gene>
<evidence type="ECO:0000313" key="1">
    <source>
        <dbReference type="EMBL" id="VVC91975.1"/>
    </source>
</evidence>
<sequence length="54" mass="6108">MTDNLLIDNHMKLPNFNTFTVKVAWIHQGISLTCVYTTGEAGTGMFDIKYFVPI</sequence>